<evidence type="ECO:0000313" key="2">
    <source>
        <dbReference type="EMBL" id="MBO2455716.1"/>
    </source>
</evidence>
<gene>
    <name evidence="2" type="ORF">J4573_52180</name>
</gene>
<sequence length="178" mass="18884">MKKTKVIAAAASVAFAGGLMAVTPAASAASSTTKCHNTDSKNYKNFDLPGKTDIVGEGRTCITKYSDGRLTATIRFQWSEATLPAVGSGHKFDKFNINVRLDRRPNGSTSDIALAKRTCDVTSDVNADWSGETACGISVPDAYNSSFDFSTDGSLTYNIDNDGDGDSTFQLYGSPLVK</sequence>
<dbReference type="AlphaFoldDB" id="A0A939PVQ9"/>
<comment type="caution">
    <text evidence="2">The sequence shown here is derived from an EMBL/GenBank/DDBJ whole genome shotgun (WGS) entry which is preliminary data.</text>
</comment>
<organism evidence="2 3">
    <name type="scientific">Actinomadura barringtoniae</name>
    <dbReference type="NCBI Taxonomy" id="1427535"/>
    <lineage>
        <taxon>Bacteria</taxon>
        <taxon>Bacillati</taxon>
        <taxon>Actinomycetota</taxon>
        <taxon>Actinomycetes</taxon>
        <taxon>Streptosporangiales</taxon>
        <taxon>Thermomonosporaceae</taxon>
        <taxon>Actinomadura</taxon>
    </lineage>
</organism>
<dbReference type="EMBL" id="JAGEOJ010000041">
    <property type="protein sequence ID" value="MBO2455716.1"/>
    <property type="molecule type" value="Genomic_DNA"/>
</dbReference>
<feature type="chain" id="PRO_5039312243" description="Secreted protein" evidence="1">
    <location>
        <begin position="22"/>
        <end position="178"/>
    </location>
</feature>
<dbReference type="Proteomes" id="UP000669179">
    <property type="component" value="Unassembled WGS sequence"/>
</dbReference>
<dbReference type="RefSeq" id="WP_208263941.1">
    <property type="nucleotide sequence ID" value="NZ_JAGEOJ010000041.1"/>
</dbReference>
<accession>A0A939PVQ9</accession>
<feature type="signal peptide" evidence="1">
    <location>
        <begin position="1"/>
        <end position="21"/>
    </location>
</feature>
<evidence type="ECO:0000313" key="3">
    <source>
        <dbReference type="Proteomes" id="UP000669179"/>
    </source>
</evidence>
<keyword evidence="3" id="KW-1185">Reference proteome</keyword>
<keyword evidence="1" id="KW-0732">Signal</keyword>
<name>A0A939PVQ9_9ACTN</name>
<protein>
    <recommendedName>
        <fullName evidence="4">Secreted protein</fullName>
    </recommendedName>
</protein>
<evidence type="ECO:0008006" key="4">
    <source>
        <dbReference type="Google" id="ProtNLM"/>
    </source>
</evidence>
<reference evidence="2" key="1">
    <citation type="submission" date="2021-03" db="EMBL/GenBank/DDBJ databases">
        <authorList>
            <person name="Kanchanasin P."/>
            <person name="Saeng-In P."/>
            <person name="Phongsopitanun W."/>
            <person name="Yuki M."/>
            <person name="Kudo T."/>
            <person name="Ohkuma M."/>
            <person name="Tanasupawat S."/>
        </authorList>
    </citation>
    <scope>NUCLEOTIDE SEQUENCE</scope>
    <source>
        <strain evidence="2">GKU 128</strain>
    </source>
</reference>
<evidence type="ECO:0000256" key="1">
    <source>
        <dbReference type="SAM" id="SignalP"/>
    </source>
</evidence>
<proteinExistence type="predicted"/>